<reference evidence="1 2" key="1">
    <citation type="journal article" date="2018" name="Sci. Rep.">
        <title>Genomic signatures of local adaptation to the degree of environmental predictability in rotifers.</title>
        <authorList>
            <person name="Franch-Gras L."/>
            <person name="Hahn C."/>
            <person name="Garcia-Roger E.M."/>
            <person name="Carmona M.J."/>
            <person name="Serra M."/>
            <person name="Gomez A."/>
        </authorList>
    </citation>
    <scope>NUCLEOTIDE SEQUENCE [LARGE SCALE GENOMIC DNA]</scope>
    <source>
        <strain evidence="1">HYR1</strain>
    </source>
</reference>
<proteinExistence type="predicted"/>
<sequence>MFGLKLLQKKIQKKLNYVVAFLSDQYQVYFLSLFEFDRYDKKGIHLELKTLEKEFLESLFYDNIQMIDQAKRLMIFDLKQLKKTKPI</sequence>
<dbReference type="EMBL" id="REGN01008072">
    <property type="protein sequence ID" value="RNA04522.1"/>
    <property type="molecule type" value="Genomic_DNA"/>
</dbReference>
<comment type="caution">
    <text evidence="1">The sequence shown here is derived from an EMBL/GenBank/DDBJ whole genome shotgun (WGS) entry which is preliminary data.</text>
</comment>
<keyword evidence="2" id="KW-1185">Reference proteome</keyword>
<evidence type="ECO:0000313" key="1">
    <source>
        <dbReference type="EMBL" id="RNA04522.1"/>
    </source>
</evidence>
<protein>
    <submittedName>
        <fullName evidence="1">Uncharacterized protein</fullName>
    </submittedName>
</protein>
<feature type="non-terminal residue" evidence="1">
    <location>
        <position position="87"/>
    </location>
</feature>
<organism evidence="1 2">
    <name type="scientific">Brachionus plicatilis</name>
    <name type="common">Marine rotifer</name>
    <name type="synonym">Brachionus muelleri</name>
    <dbReference type="NCBI Taxonomy" id="10195"/>
    <lineage>
        <taxon>Eukaryota</taxon>
        <taxon>Metazoa</taxon>
        <taxon>Spiralia</taxon>
        <taxon>Gnathifera</taxon>
        <taxon>Rotifera</taxon>
        <taxon>Eurotatoria</taxon>
        <taxon>Monogononta</taxon>
        <taxon>Pseudotrocha</taxon>
        <taxon>Ploima</taxon>
        <taxon>Brachionidae</taxon>
        <taxon>Brachionus</taxon>
    </lineage>
</organism>
<accession>A0A3M7PZA4</accession>
<gene>
    <name evidence="1" type="ORF">BpHYR1_019900</name>
</gene>
<dbReference type="Proteomes" id="UP000276133">
    <property type="component" value="Unassembled WGS sequence"/>
</dbReference>
<dbReference type="AlphaFoldDB" id="A0A3M7PZA4"/>
<name>A0A3M7PZA4_BRAPC</name>
<evidence type="ECO:0000313" key="2">
    <source>
        <dbReference type="Proteomes" id="UP000276133"/>
    </source>
</evidence>